<dbReference type="Gene3D" id="3.40.50.720">
    <property type="entry name" value="NAD(P)-binding Rossmann-like Domain"/>
    <property type="match status" value="1"/>
</dbReference>
<gene>
    <name evidence="7" type="ORF">BU23DRAFT_643835</name>
</gene>
<sequence>MHFHTVFKGSPHKDIVEAIKETSPFEGDQVRVTVTAAGLCASDNHFRSQDMVLGHEGIGVVQETGLNVRHLREGDRVGWGFQHNSCQLCKLCLQGNEVYCQDRQMYGVSNLQQGAFATSAVWRESFLIPIPKGIKDEHAAPLMCAGATVISSLKYTTMTPGSTVGVLGLGGLGHLAVLFASKLGFRVIVISSSPSKRSHALELGAHQFYDLNVALSKGMEECLDALLIMTSAQHLEWRRLPTLMAPGGCILPLGIIDTDINIPLVPLVTNGLLIKGSIIAARHTMLEMLGFAVTHDIKPVVRESPLSKPGIMEAMDLLAHGAIIFRAVFMPTRG</sequence>
<dbReference type="InterPro" id="IPR036291">
    <property type="entry name" value="NAD(P)-bd_dom_sf"/>
</dbReference>
<organism evidence="7 8">
    <name type="scientific">Bimuria novae-zelandiae CBS 107.79</name>
    <dbReference type="NCBI Taxonomy" id="1447943"/>
    <lineage>
        <taxon>Eukaryota</taxon>
        <taxon>Fungi</taxon>
        <taxon>Dikarya</taxon>
        <taxon>Ascomycota</taxon>
        <taxon>Pezizomycotina</taxon>
        <taxon>Dothideomycetes</taxon>
        <taxon>Pleosporomycetidae</taxon>
        <taxon>Pleosporales</taxon>
        <taxon>Massarineae</taxon>
        <taxon>Didymosphaeriaceae</taxon>
        <taxon>Bimuria</taxon>
    </lineage>
</organism>
<dbReference type="InterPro" id="IPR020843">
    <property type="entry name" value="ER"/>
</dbReference>
<dbReference type="Pfam" id="PF00107">
    <property type="entry name" value="ADH_zinc_N"/>
    <property type="match status" value="1"/>
</dbReference>
<protein>
    <submittedName>
        <fullName evidence="7">GroES-like protein</fullName>
    </submittedName>
</protein>
<proteinExistence type="inferred from homology"/>
<dbReference type="AlphaFoldDB" id="A0A6A5V8C5"/>
<evidence type="ECO:0000256" key="1">
    <source>
        <dbReference type="ARBA" id="ARBA00001947"/>
    </source>
</evidence>
<dbReference type="Pfam" id="PF08240">
    <property type="entry name" value="ADH_N"/>
    <property type="match status" value="1"/>
</dbReference>
<dbReference type="OrthoDB" id="1879366at2759"/>
<feature type="domain" description="Enoyl reductase (ER)" evidence="6">
    <location>
        <begin position="9"/>
        <end position="329"/>
    </location>
</feature>
<keyword evidence="4" id="KW-0560">Oxidoreductase</keyword>
<dbReference type="SUPFAM" id="SSF50129">
    <property type="entry name" value="GroES-like"/>
    <property type="match status" value="1"/>
</dbReference>
<dbReference type="FunFam" id="3.40.50.720:FF:000022">
    <property type="entry name" value="Cinnamyl alcohol dehydrogenase"/>
    <property type="match status" value="1"/>
</dbReference>
<dbReference type="PROSITE" id="PS00059">
    <property type="entry name" value="ADH_ZINC"/>
    <property type="match status" value="1"/>
</dbReference>
<dbReference type="InterPro" id="IPR002328">
    <property type="entry name" value="ADH_Zn_CS"/>
</dbReference>
<reference evidence="7" key="1">
    <citation type="journal article" date="2020" name="Stud. Mycol.">
        <title>101 Dothideomycetes genomes: a test case for predicting lifestyles and emergence of pathogens.</title>
        <authorList>
            <person name="Haridas S."/>
            <person name="Albert R."/>
            <person name="Binder M."/>
            <person name="Bloem J."/>
            <person name="Labutti K."/>
            <person name="Salamov A."/>
            <person name="Andreopoulos B."/>
            <person name="Baker S."/>
            <person name="Barry K."/>
            <person name="Bills G."/>
            <person name="Bluhm B."/>
            <person name="Cannon C."/>
            <person name="Castanera R."/>
            <person name="Culley D."/>
            <person name="Daum C."/>
            <person name="Ezra D."/>
            <person name="Gonzalez J."/>
            <person name="Henrissat B."/>
            <person name="Kuo A."/>
            <person name="Liang C."/>
            <person name="Lipzen A."/>
            <person name="Lutzoni F."/>
            <person name="Magnuson J."/>
            <person name="Mondo S."/>
            <person name="Nolan M."/>
            <person name="Ohm R."/>
            <person name="Pangilinan J."/>
            <person name="Park H.-J."/>
            <person name="Ramirez L."/>
            <person name="Alfaro M."/>
            <person name="Sun H."/>
            <person name="Tritt A."/>
            <person name="Yoshinaga Y."/>
            <person name="Zwiers L.-H."/>
            <person name="Turgeon B."/>
            <person name="Goodwin S."/>
            <person name="Spatafora J."/>
            <person name="Crous P."/>
            <person name="Grigoriev I."/>
        </authorList>
    </citation>
    <scope>NUCLEOTIDE SEQUENCE</scope>
    <source>
        <strain evidence="7">CBS 107.79</strain>
    </source>
</reference>
<comment type="similarity">
    <text evidence="5">Belongs to the zinc-containing alcohol dehydrogenase family.</text>
</comment>
<keyword evidence="3 5" id="KW-0862">Zinc</keyword>
<dbReference type="Gene3D" id="3.90.180.10">
    <property type="entry name" value="Medium-chain alcohol dehydrogenases, catalytic domain"/>
    <property type="match status" value="1"/>
</dbReference>
<comment type="cofactor">
    <cofactor evidence="1 5">
        <name>Zn(2+)</name>
        <dbReference type="ChEBI" id="CHEBI:29105"/>
    </cofactor>
</comment>
<dbReference type="SUPFAM" id="SSF51735">
    <property type="entry name" value="NAD(P)-binding Rossmann-fold domains"/>
    <property type="match status" value="1"/>
</dbReference>
<dbReference type="SMART" id="SM00829">
    <property type="entry name" value="PKS_ER"/>
    <property type="match status" value="1"/>
</dbReference>
<keyword evidence="8" id="KW-1185">Reference proteome</keyword>
<evidence type="ECO:0000256" key="5">
    <source>
        <dbReference type="RuleBase" id="RU361277"/>
    </source>
</evidence>
<dbReference type="Proteomes" id="UP000800036">
    <property type="component" value="Unassembled WGS sequence"/>
</dbReference>
<dbReference type="EMBL" id="ML976686">
    <property type="protein sequence ID" value="KAF1972529.1"/>
    <property type="molecule type" value="Genomic_DNA"/>
</dbReference>
<evidence type="ECO:0000256" key="2">
    <source>
        <dbReference type="ARBA" id="ARBA00022723"/>
    </source>
</evidence>
<evidence type="ECO:0000256" key="3">
    <source>
        <dbReference type="ARBA" id="ARBA00022833"/>
    </source>
</evidence>
<keyword evidence="2 5" id="KW-0479">Metal-binding</keyword>
<evidence type="ECO:0000259" key="6">
    <source>
        <dbReference type="SMART" id="SM00829"/>
    </source>
</evidence>
<evidence type="ECO:0000256" key="4">
    <source>
        <dbReference type="ARBA" id="ARBA00023002"/>
    </source>
</evidence>
<dbReference type="GO" id="GO:0008270">
    <property type="term" value="F:zinc ion binding"/>
    <property type="evidence" value="ECO:0007669"/>
    <property type="project" value="InterPro"/>
</dbReference>
<accession>A0A6A5V8C5</accession>
<dbReference type="InterPro" id="IPR011032">
    <property type="entry name" value="GroES-like_sf"/>
</dbReference>
<evidence type="ECO:0000313" key="8">
    <source>
        <dbReference type="Proteomes" id="UP000800036"/>
    </source>
</evidence>
<dbReference type="InterPro" id="IPR013154">
    <property type="entry name" value="ADH-like_N"/>
</dbReference>
<dbReference type="GO" id="GO:0016616">
    <property type="term" value="F:oxidoreductase activity, acting on the CH-OH group of donors, NAD or NADP as acceptor"/>
    <property type="evidence" value="ECO:0007669"/>
    <property type="project" value="InterPro"/>
</dbReference>
<dbReference type="PANTHER" id="PTHR42683">
    <property type="entry name" value="ALDEHYDE REDUCTASE"/>
    <property type="match status" value="1"/>
</dbReference>
<name>A0A6A5V8C5_9PLEO</name>
<dbReference type="InterPro" id="IPR047109">
    <property type="entry name" value="CAD-like"/>
</dbReference>
<dbReference type="InterPro" id="IPR013149">
    <property type="entry name" value="ADH-like_C"/>
</dbReference>
<evidence type="ECO:0000313" key="7">
    <source>
        <dbReference type="EMBL" id="KAF1972529.1"/>
    </source>
</evidence>